<dbReference type="InterPro" id="IPR000944">
    <property type="entry name" value="Tscrpt_reg_Rrf2"/>
</dbReference>
<dbReference type="NCBIfam" id="TIGR00738">
    <property type="entry name" value="rrf2_super"/>
    <property type="match status" value="1"/>
</dbReference>
<dbReference type="RefSeq" id="WP_188616663.1">
    <property type="nucleotide sequence ID" value="NZ_BMLV01000001.1"/>
</dbReference>
<dbReference type="SUPFAM" id="SSF46785">
    <property type="entry name" value="Winged helix' DNA-binding domain"/>
    <property type="match status" value="1"/>
</dbReference>
<dbReference type="InterPro" id="IPR036390">
    <property type="entry name" value="WH_DNA-bd_sf"/>
</dbReference>
<name>A0ABQ2NHX1_9FLAO</name>
<evidence type="ECO:0000256" key="1">
    <source>
        <dbReference type="ARBA" id="ARBA00023125"/>
    </source>
</evidence>
<organism evidence="2 3">
    <name type="scientific">Cloacibacterium rupense</name>
    <dbReference type="NCBI Taxonomy" id="517423"/>
    <lineage>
        <taxon>Bacteria</taxon>
        <taxon>Pseudomonadati</taxon>
        <taxon>Bacteroidota</taxon>
        <taxon>Flavobacteriia</taxon>
        <taxon>Flavobacteriales</taxon>
        <taxon>Weeksellaceae</taxon>
    </lineage>
</organism>
<dbReference type="InterPro" id="IPR036388">
    <property type="entry name" value="WH-like_DNA-bd_sf"/>
</dbReference>
<dbReference type="Proteomes" id="UP000620064">
    <property type="component" value="Unassembled WGS sequence"/>
</dbReference>
<evidence type="ECO:0000313" key="3">
    <source>
        <dbReference type="Proteomes" id="UP000620064"/>
    </source>
</evidence>
<accession>A0ABQ2NHX1</accession>
<comment type="caution">
    <text evidence="2">The sequence shown here is derived from an EMBL/GenBank/DDBJ whole genome shotgun (WGS) entry which is preliminary data.</text>
</comment>
<evidence type="ECO:0000313" key="2">
    <source>
        <dbReference type="EMBL" id="GGP02418.1"/>
    </source>
</evidence>
<reference evidence="3" key="1">
    <citation type="journal article" date="2019" name="Int. J. Syst. Evol. Microbiol.">
        <title>The Global Catalogue of Microorganisms (GCM) 10K type strain sequencing project: providing services to taxonomists for standard genome sequencing and annotation.</title>
        <authorList>
            <consortium name="The Broad Institute Genomics Platform"/>
            <consortium name="The Broad Institute Genome Sequencing Center for Infectious Disease"/>
            <person name="Wu L."/>
            <person name="Ma J."/>
        </authorList>
    </citation>
    <scope>NUCLEOTIDE SEQUENCE [LARGE SCALE GENOMIC DNA]</scope>
    <source>
        <strain evidence="3">CGMCC 1.7656</strain>
    </source>
</reference>
<gene>
    <name evidence="2" type="ORF">GCM10010992_06720</name>
</gene>
<sequence length="136" mass="15388">MLSKKVKYAIKALIFISKNVEANKPVSAKLISAKEKIPYKFLETILRELKQNKILKSERGAEGGYSFLKAPHEISVAEILRFIDGPISMMNCVSVNYYQKCEDCIDEETCSIKLLFTEVRDATLPILNKTIAELSK</sequence>
<proteinExistence type="predicted"/>
<keyword evidence="1" id="KW-0238">DNA-binding</keyword>
<dbReference type="PANTHER" id="PTHR33221">
    <property type="entry name" value="WINGED HELIX-TURN-HELIX TRANSCRIPTIONAL REGULATOR, RRF2 FAMILY"/>
    <property type="match status" value="1"/>
</dbReference>
<dbReference type="Pfam" id="PF02082">
    <property type="entry name" value="Rrf2"/>
    <property type="match status" value="1"/>
</dbReference>
<keyword evidence="3" id="KW-1185">Reference proteome</keyword>
<dbReference type="EMBL" id="BMLV01000001">
    <property type="protein sequence ID" value="GGP02418.1"/>
    <property type="molecule type" value="Genomic_DNA"/>
</dbReference>
<protein>
    <submittedName>
        <fullName evidence="2">Rrf2 family transcriptional regulator</fullName>
    </submittedName>
</protein>
<dbReference type="PANTHER" id="PTHR33221:SF5">
    <property type="entry name" value="HTH-TYPE TRANSCRIPTIONAL REGULATOR ISCR"/>
    <property type="match status" value="1"/>
</dbReference>
<dbReference type="PROSITE" id="PS51197">
    <property type="entry name" value="HTH_RRF2_2"/>
    <property type="match status" value="1"/>
</dbReference>
<dbReference type="Gene3D" id="1.10.10.10">
    <property type="entry name" value="Winged helix-like DNA-binding domain superfamily/Winged helix DNA-binding domain"/>
    <property type="match status" value="1"/>
</dbReference>